<dbReference type="Pfam" id="PF00254">
    <property type="entry name" value="FKBP_C"/>
    <property type="match status" value="1"/>
</dbReference>
<evidence type="ECO:0000313" key="3">
    <source>
        <dbReference type="EMBL" id="KOO21175.1"/>
    </source>
</evidence>
<proteinExistence type="predicted"/>
<dbReference type="GO" id="GO:0003755">
    <property type="term" value="F:peptidyl-prolyl cis-trans isomerase activity"/>
    <property type="evidence" value="ECO:0007669"/>
    <property type="project" value="UniProtKB-KW"/>
</dbReference>
<keyword evidence="1" id="KW-0697">Rotamase</keyword>
<dbReference type="InterPro" id="IPR046357">
    <property type="entry name" value="PPIase_dom_sf"/>
</dbReference>
<dbReference type="EMBL" id="JWZX01003385">
    <property type="protein sequence ID" value="KOO21175.1"/>
    <property type="molecule type" value="Genomic_DNA"/>
</dbReference>
<comment type="catalytic activity">
    <reaction evidence="1">
        <text>[protein]-peptidylproline (omega=180) = [protein]-peptidylproline (omega=0)</text>
        <dbReference type="Rhea" id="RHEA:16237"/>
        <dbReference type="Rhea" id="RHEA-COMP:10747"/>
        <dbReference type="Rhea" id="RHEA-COMP:10748"/>
        <dbReference type="ChEBI" id="CHEBI:83833"/>
        <dbReference type="ChEBI" id="CHEBI:83834"/>
        <dbReference type="EC" id="5.2.1.8"/>
    </reaction>
</comment>
<comment type="caution">
    <text evidence="3">The sequence shown here is derived from an EMBL/GenBank/DDBJ whole genome shotgun (WGS) entry which is preliminary data.</text>
</comment>
<accession>A0A0M0J3R8</accession>
<evidence type="ECO:0000256" key="1">
    <source>
        <dbReference type="PROSITE-ProRule" id="PRU00277"/>
    </source>
</evidence>
<gene>
    <name evidence="3" type="ORF">Ctob_000088</name>
</gene>
<dbReference type="Proteomes" id="UP000037460">
    <property type="component" value="Unassembled WGS sequence"/>
</dbReference>
<dbReference type="PANTHER" id="PTHR47717">
    <property type="entry name" value="PEPTIDYL-PROLYL CIS-TRANS ISOMERASE FKBP19, CHLOROPLASTIC"/>
    <property type="match status" value="1"/>
</dbReference>
<dbReference type="OrthoDB" id="77911at2759"/>
<dbReference type="InterPro" id="IPR044208">
    <property type="entry name" value="FKBP19-like"/>
</dbReference>
<protein>
    <recommendedName>
        <fullName evidence="1">peptidylprolyl isomerase</fullName>
        <ecNumber evidence="1">5.2.1.8</ecNumber>
    </recommendedName>
</protein>
<dbReference type="AlphaFoldDB" id="A0A0M0J3R8"/>
<evidence type="ECO:0000259" key="2">
    <source>
        <dbReference type="PROSITE" id="PS50059"/>
    </source>
</evidence>
<dbReference type="GO" id="GO:0009507">
    <property type="term" value="C:chloroplast"/>
    <property type="evidence" value="ECO:0007669"/>
    <property type="project" value="TreeGrafter"/>
</dbReference>
<name>A0A0M0J3R8_9EUKA</name>
<dbReference type="EC" id="5.2.1.8" evidence="1"/>
<dbReference type="InterPro" id="IPR001179">
    <property type="entry name" value="PPIase_FKBP_dom"/>
</dbReference>
<dbReference type="SUPFAM" id="SSF54534">
    <property type="entry name" value="FKBP-like"/>
    <property type="match status" value="1"/>
</dbReference>
<sequence>MLALAAFAAAALRPSASPQHFSRRAAAAMAGLGPMLLPSQGARALEETVRMPGLNGPGKSKTFFSDFELSATGLQFKDYKLGAGAAPKVGDKVSLEWTGVTVGYQGRYFETRNKPKGGAFADDGFLQEPLAFTVGGGTVIPAIDEAVRGMALGGIRRIIVPEEIGYPADGWKRVGPKPSTFSGQRALDFVLASKDSMMDKTLMFDLKLTSVRPAGVR</sequence>
<dbReference type="Gene3D" id="3.10.50.40">
    <property type="match status" value="1"/>
</dbReference>
<keyword evidence="1 3" id="KW-0413">Isomerase</keyword>
<reference evidence="4" key="1">
    <citation type="journal article" date="2015" name="PLoS Genet.">
        <title>Genome Sequence and Transcriptome Analyses of Chrysochromulina tobin: Metabolic Tools for Enhanced Algal Fitness in the Prominent Order Prymnesiales (Haptophyceae).</title>
        <authorList>
            <person name="Hovde B.T."/>
            <person name="Deodato C.R."/>
            <person name="Hunsperger H.M."/>
            <person name="Ryken S.A."/>
            <person name="Yost W."/>
            <person name="Jha R.K."/>
            <person name="Patterson J."/>
            <person name="Monnat R.J. Jr."/>
            <person name="Barlow S.B."/>
            <person name="Starkenburg S.R."/>
            <person name="Cattolico R.A."/>
        </authorList>
    </citation>
    <scope>NUCLEOTIDE SEQUENCE</scope>
    <source>
        <strain evidence="4">CCMP291</strain>
    </source>
</reference>
<evidence type="ECO:0000313" key="4">
    <source>
        <dbReference type="Proteomes" id="UP000037460"/>
    </source>
</evidence>
<dbReference type="GO" id="GO:0009579">
    <property type="term" value="C:thylakoid"/>
    <property type="evidence" value="ECO:0007669"/>
    <property type="project" value="TreeGrafter"/>
</dbReference>
<organism evidence="3 4">
    <name type="scientific">Chrysochromulina tobinii</name>
    <dbReference type="NCBI Taxonomy" id="1460289"/>
    <lineage>
        <taxon>Eukaryota</taxon>
        <taxon>Haptista</taxon>
        <taxon>Haptophyta</taxon>
        <taxon>Prymnesiophyceae</taxon>
        <taxon>Prymnesiales</taxon>
        <taxon>Chrysochromulinaceae</taxon>
        <taxon>Chrysochromulina</taxon>
    </lineage>
</organism>
<dbReference type="PANTHER" id="PTHR47717:SF1">
    <property type="entry name" value="PEPTIDYL-PROLYL CIS-TRANS ISOMERASE FKBP19, CHLOROPLASTIC"/>
    <property type="match status" value="1"/>
</dbReference>
<feature type="domain" description="PPIase FKBP-type" evidence="2">
    <location>
        <begin position="90"/>
        <end position="212"/>
    </location>
</feature>
<keyword evidence="4" id="KW-1185">Reference proteome</keyword>
<dbReference type="PROSITE" id="PS50059">
    <property type="entry name" value="FKBP_PPIASE"/>
    <property type="match status" value="1"/>
</dbReference>